<evidence type="ECO:0000256" key="3">
    <source>
        <dbReference type="PROSITE-ProRule" id="PRU10141"/>
    </source>
</evidence>
<evidence type="ECO:0000256" key="1">
    <source>
        <dbReference type="ARBA" id="ARBA00022741"/>
    </source>
</evidence>
<dbReference type="SUPFAM" id="SSF56112">
    <property type="entry name" value="Protein kinase-like (PK-like)"/>
    <property type="match status" value="1"/>
</dbReference>
<evidence type="ECO:0000313" key="7">
    <source>
        <dbReference type="Proteomes" id="UP000037460"/>
    </source>
</evidence>
<dbReference type="Proteomes" id="UP000037460">
    <property type="component" value="Unassembled WGS sequence"/>
</dbReference>
<keyword evidence="1 3" id="KW-0547">Nucleotide-binding</keyword>
<feature type="domain" description="Protein kinase" evidence="5">
    <location>
        <begin position="7"/>
        <end position="262"/>
    </location>
</feature>
<dbReference type="InterPro" id="IPR008271">
    <property type="entry name" value="Ser/Thr_kinase_AS"/>
</dbReference>
<keyword evidence="6" id="KW-0808">Transferase</keyword>
<keyword evidence="7" id="KW-1185">Reference proteome</keyword>
<protein>
    <submittedName>
        <fullName evidence="6">Salt overly sensitive 2/protein kinase</fullName>
    </submittedName>
</protein>
<dbReference type="InterPro" id="IPR000719">
    <property type="entry name" value="Prot_kinase_dom"/>
</dbReference>
<dbReference type="EMBL" id="JWZX01002947">
    <property type="protein sequence ID" value="KOO25649.1"/>
    <property type="molecule type" value="Genomic_DNA"/>
</dbReference>
<proteinExistence type="predicted"/>
<gene>
    <name evidence="6" type="ORF">Ctob_004580</name>
</gene>
<comment type="caution">
    <text evidence="6">The sequence shown here is derived from an EMBL/GenBank/DDBJ whole genome shotgun (WGS) entry which is preliminary data.</text>
</comment>
<reference evidence="7" key="1">
    <citation type="journal article" date="2015" name="PLoS Genet.">
        <title>Genome Sequence and Transcriptome Analyses of Chrysochromulina tobin: Metabolic Tools for Enhanced Algal Fitness in the Prominent Order Prymnesiales (Haptophyceae).</title>
        <authorList>
            <person name="Hovde B.T."/>
            <person name="Deodato C.R."/>
            <person name="Hunsperger H.M."/>
            <person name="Ryken S.A."/>
            <person name="Yost W."/>
            <person name="Jha R.K."/>
            <person name="Patterson J."/>
            <person name="Monnat R.J. Jr."/>
            <person name="Barlow S.B."/>
            <person name="Starkenburg S.R."/>
            <person name="Cattolico R.A."/>
        </authorList>
    </citation>
    <scope>NUCLEOTIDE SEQUENCE</scope>
    <source>
        <strain evidence="7">CCMP291</strain>
    </source>
</reference>
<dbReference type="PROSITE" id="PS50011">
    <property type="entry name" value="PROTEIN_KINASE_DOM"/>
    <property type="match status" value="1"/>
</dbReference>
<feature type="region of interest" description="Disordered" evidence="4">
    <location>
        <begin position="267"/>
        <end position="369"/>
    </location>
</feature>
<feature type="region of interest" description="Disordered" evidence="4">
    <location>
        <begin position="383"/>
        <end position="464"/>
    </location>
</feature>
<evidence type="ECO:0000313" key="6">
    <source>
        <dbReference type="EMBL" id="KOO25649.1"/>
    </source>
</evidence>
<dbReference type="GO" id="GO:0005737">
    <property type="term" value="C:cytoplasm"/>
    <property type="evidence" value="ECO:0007669"/>
    <property type="project" value="TreeGrafter"/>
</dbReference>
<feature type="binding site" evidence="3">
    <location>
        <position position="36"/>
    </location>
    <ligand>
        <name>ATP</name>
        <dbReference type="ChEBI" id="CHEBI:30616"/>
    </ligand>
</feature>
<dbReference type="Gene3D" id="1.10.510.10">
    <property type="entry name" value="Transferase(Phosphotransferase) domain 1"/>
    <property type="match status" value="1"/>
</dbReference>
<evidence type="ECO:0000256" key="2">
    <source>
        <dbReference type="ARBA" id="ARBA00022840"/>
    </source>
</evidence>
<dbReference type="PROSITE" id="PS00108">
    <property type="entry name" value="PROTEIN_KINASE_ST"/>
    <property type="match status" value="1"/>
</dbReference>
<dbReference type="PROSITE" id="PS00107">
    <property type="entry name" value="PROTEIN_KINASE_ATP"/>
    <property type="match status" value="1"/>
</dbReference>
<keyword evidence="6" id="KW-0418">Kinase</keyword>
<sequence>MPSFAGYSVVEEIGEGGFAKVYLATSDQTGDAVAIKQFLSEGGAELDKIKAANEVAVLHKLGEHENVVRLLEVVPDERGIDSLVLEFCGGGDLIRLIQQGRAAGDERFNFGVWRDVVTGVAHMHACGIAHLDLKPQNVLLQEGSADDDDGRPGRAVVCDFSHSCIGIQVPPEQVGAGKYMAPEVSSGAPYAGAPADVWSLGVVLYTMLTAKLPFEADGHKALGQWQRVDWFSTPLNALFDTVFVVDVAQRATLSAVQQSAWWHAMSGASSPATAPSGGAPSPLRSRAGQSAGGEGGSESDKFSYQEYDTPSDAEEDLGGGSEGSERGVPRFVPSSELSSLQVVPEEPSVSASRRSRRDGADASGADEDDFYSEEEQLAAMKLQSVARGHHARRDGRRSSGGAKGAHDSAALPSTGPLPISTAYAQPHAAAVSLPPASEPDLSGVEPGANAERAKPLRRASQGSAGGALPTTLGCNCNVLNAPPSASPQVDVYGAYAGPVPLPAPPAPLPTASYLNGQRLALDGALPMPAEPKAAAADFSGGFGQLHSLLGQRADSPAVLAGAHDGAPVRVGLPQGADGAHDGACASSALAEPPAYYGHALGAPTTAPRHGRVALETNGLYGDERYTHLSRDQQLLQLSAVVGMAMRAVDEMGGVGRSRSR</sequence>
<dbReference type="PANTHER" id="PTHR24346:SF75">
    <property type="entry name" value="AURORA KINASE"/>
    <property type="match status" value="1"/>
</dbReference>
<organism evidence="6 7">
    <name type="scientific">Chrysochromulina tobinii</name>
    <dbReference type="NCBI Taxonomy" id="1460289"/>
    <lineage>
        <taxon>Eukaryota</taxon>
        <taxon>Haptista</taxon>
        <taxon>Haptophyta</taxon>
        <taxon>Prymnesiophyceae</taxon>
        <taxon>Prymnesiales</taxon>
        <taxon>Chrysochromulinaceae</taxon>
        <taxon>Chrysochromulina</taxon>
    </lineage>
</organism>
<dbReference type="InterPro" id="IPR017441">
    <property type="entry name" value="Protein_kinase_ATP_BS"/>
</dbReference>
<dbReference type="GO" id="GO:0004674">
    <property type="term" value="F:protein serine/threonine kinase activity"/>
    <property type="evidence" value="ECO:0007669"/>
    <property type="project" value="TreeGrafter"/>
</dbReference>
<keyword evidence="2 3" id="KW-0067">ATP-binding</keyword>
<name>A0A0M0JGD9_9EUKA</name>
<dbReference type="GO" id="GO:0005524">
    <property type="term" value="F:ATP binding"/>
    <property type="evidence" value="ECO:0007669"/>
    <property type="project" value="UniProtKB-UniRule"/>
</dbReference>
<dbReference type="AlphaFoldDB" id="A0A0M0JGD9"/>
<dbReference type="OrthoDB" id="6513151at2759"/>
<dbReference type="SMART" id="SM00220">
    <property type="entry name" value="S_TKc"/>
    <property type="match status" value="1"/>
</dbReference>
<dbReference type="InterPro" id="IPR011009">
    <property type="entry name" value="Kinase-like_dom_sf"/>
</dbReference>
<evidence type="ECO:0000259" key="5">
    <source>
        <dbReference type="PROSITE" id="PS50011"/>
    </source>
</evidence>
<evidence type="ECO:0000256" key="4">
    <source>
        <dbReference type="SAM" id="MobiDB-lite"/>
    </source>
</evidence>
<dbReference type="GO" id="GO:0035556">
    <property type="term" value="P:intracellular signal transduction"/>
    <property type="evidence" value="ECO:0007669"/>
    <property type="project" value="TreeGrafter"/>
</dbReference>
<dbReference type="PROSITE" id="PS50096">
    <property type="entry name" value="IQ"/>
    <property type="match status" value="1"/>
</dbReference>
<dbReference type="PANTHER" id="PTHR24346">
    <property type="entry name" value="MAP/MICROTUBULE AFFINITY-REGULATING KINASE"/>
    <property type="match status" value="1"/>
</dbReference>
<dbReference type="Pfam" id="PF00069">
    <property type="entry name" value="Pkinase"/>
    <property type="match status" value="1"/>
</dbReference>
<accession>A0A0M0JGD9</accession>
<feature type="compositionally biased region" description="Low complexity" evidence="4">
    <location>
        <begin position="267"/>
        <end position="289"/>
    </location>
</feature>